<sequence length="70" mass="7603">MTTSLVNKCSEMQQPQTLPWSQANCLVVAKFAFPSKSHLRPPLLAVENQIRGQGINTPVAASNNPNLRTG</sequence>
<comment type="caution">
    <text evidence="1">The sequence shown here is derived from an EMBL/GenBank/DDBJ whole genome shotgun (WGS) entry which is preliminary data.</text>
</comment>
<keyword evidence="2" id="KW-1185">Reference proteome</keyword>
<name>A0AAV6IF17_9ERIC</name>
<proteinExistence type="predicted"/>
<organism evidence="1 2">
    <name type="scientific">Rhododendron griersonianum</name>
    <dbReference type="NCBI Taxonomy" id="479676"/>
    <lineage>
        <taxon>Eukaryota</taxon>
        <taxon>Viridiplantae</taxon>
        <taxon>Streptophyta</taxon>
        <taxon>Embryophyta</taxon>
        <taxon>Tracheophyta</taxon>
        <taxon>Spermatophyta</taxon>
        <taxon>Magnoliopsida</taxon>
        <taxon>eudicotyledons</taxon>
        <taxon>Gunneridae</taxon>
        <taxon>Pentapetalae</taxon>
        <taxon>asterids</taxon>
        <taxon>Ericales</taxon>
        <taxon>Ericaceae</taxon>
        <taxon>Ericoideae</taxon>
        <taxon>Rhodoreae</taxon>
        <taxon>Rhododendron</taxon>
    </lineage>
</organism>
<dbReference type="Proteomes" id="UP000823749">
    <property type="component" value="Chromosome 11"/>
</dbReference>
<reference evidence="1" key="1">
    <citation type="submission" date="2020-08" db="EMBL/GenBank/DDBJ databases">
        <title>Plant Genome Project.</title>
        <authorList>
            <person name="Zhang R.-G."/>
        </authorList>
    </citation>
    <scope>NUCLEOTIDE SEQUENCE</scope>
    <source>
        <strain evidence="1">WSP0</strain>
        <tissue evidence="1">Leaf</tissue>
    </source>
</reference>
<protein>
    <submittedName>
        <fullName evidence="1">Uncharacterized protein</fullName>
    </submittedName>
</protein>
<dbReference type="AlphaFoldDB" id="A0AAV6IF17"/>
<evidence type="ECO:0000313" key="2">
    <source>
        <dbReference type="Proteomes" id="UP000823749"/>
    </source>
</evidence>
<accession>A0AAV6IF17</accession>
<evidence type="ECO:0000313" key="1">
    <source>
        <dbReference type="EMBL" id="KAG5525255.1"/>
    </source>
</evidence>
<dbReference type="EMBL" id="JACTNZ010000011">
    <property type="protein sequence ID" value="KAG5525255.1"/>
    <property type="molecule type" value="Genomic_DNA"/>
</dbReference>
<gene>
    <name evidence="1" type="ORF">RHGRI_031808</name>
</gene>